<name>A0A0H2W591_YERPE</name>
<dbReference type="InterPro" id="IPR010710">
    <property type="entry name" value="DUF1289"/>
</dbReference>
<reference evidence="2" key="1">
    <citation type="journal article" date="2004" name="DNA Res.">
        <title>Complete genome sequence of Yersinia pestis strain 91001, an isolate avirulent to humans.</title>
        <authorList>
            <person name="Song Y."/>
            <person name="Tong Z."/>
            <person name="Wang J."/>
            <person name="Wang L."/>
            <person name="Guo Z."/>
            <person name="Han Y."/>
            <person name="Zhang J."/>
            <person name="Pei D."/>
            <person name="Zhou D."/>
            <person name="Qin H."/>
            <person name="Pang X."/>
            <person name="Han Y."/>
            <person name="Zhai J."/>
            <person name="Li M."/>
            <person name="Cui B."/>
            <person name="Qi Z."/>
            <person name="Jin L."/>
            <person name="Dai R."/>
            <person name="Chen F."/>
            <person name="Li S."/>
            <person name="Ye C."/>
            <person name="Du Z."/>
            <person name="Lin W."/>
            <person name="Wang J."/>
            <person name="Yu J."/>
            <person name="Yang H."/>
            <person name="Wang J."/>
            <person name="Huang P."/>
            <person name="Yang R."/>
        </authorList>
    </citation>
    <scope>NUCLEOTIDE SEQUENCE [LARGE SCALE GENOMIC DNA]</scope>
    <source>
        <strain evidence="2">91001 / Biovar Mediaevalis</strain>
    </source>
</reference>
<evidence type="ECO:0000313" key="1">
    <source>
        <dbReference type="EMBL" id="AAS62370.1"/>
    </source>
</evidence>
<dbReference type="PANTHER" id="PTHR35175:SF1">
    <property type="entry name" value="OXIDOREDUCTASE"/>
    <property type="match status" value="1"/>
</dbReference>
<accession>A0A0H2W591</accession>
<proteinExistence type="predicted"/>
<dbReference type="EnsemblBacteria" id="AAS62370">
    <property type="protein sequence ID" value="AAS62370"/>
    <property type="gene ID" value="YP_2162"/>
</dbReference>
<protein>
    <submittedName>
        <fullName evidence="1">Fe-S protein</fullName>
    </submittedName>
</protein>
<organism evidence="1 2">
    <name type="scientific">Yersinia pestis</name>
    <dbReference type="NCBI Taxonomy" id="632"/>
    <lineage>
        <taxon>Bacteria</taxon>
        <taxon>Pseudomonadati</taxon>
        <taxon>Pseudomonadota</taxon>
        <taxon>Gammaproteobacteria</taxon>
        <taxon>Enterobacterales</taxon>
        <taxon>Yersiniaceae</taxon>
        <taxon>Yersinia</taxon>
    </lineage>
</organism>
<dbReference type="KEGG" id="ypm:YP_2162"/>
<dbReference type="Proteomes" id="UP000001019">
    <property type="component" value="Chromosome"/>
</dbReference>
<dbReference type="PANTHER" id="PTHR35175">
    <property type="entry name" value="DUF1289 DOMAIN-CONTAINING PROTEIN"/>
    <property type="match status" value="1"/>
</dbReference>
<dbReference type="EMBL" id="AE017042">
    <property type="protein sequence ID" value="AAS62370.1"/>
    <property type="molecule type" value="Genomic_DNA"/>
</dbReference>
<sequence>MKLKITLAVAGRDCACINISENSDLPAAMNQSSIKVLVVGGSVAQQLEFFDIPSPCRGICQTDDRGFCRGCFRSRDERFNWIKMDDGQKREVLRLCHQRLLRLKRANKQPDEPLPEQPSLF</sequence>
<dbReference type="Pfam" id="PF06945">
    <property type="entry name" value="DUF1289"/>
    <property type="match status" value="1"/>
</dbReference>
<gene>
    <name evidence="1" type="ordered locus">YP_2162</name>
</gene>
<dbReference type="HOGENOM" id="CLU_162538_0_1_6"/>
<dbReference type="AlphaFoldDB" id="A0A0H2W591"/>
<evidence type="ECO:0000313" key="2">
    <source>
        <dbReference type="Proteomes" id="UP000001019"/>
    </source>
</evidence>
<dbReference type="OMA" id="GICQADE"/>